<dbReference type="RefSeq" id="WP_270947137.1">
    <property type="nucleotide sequence ID" value="NZ_JAQGLA010000004.1"/>
</dbReference>
<dbReference type="InterPro" id="IPR029058">
    <property type="entry name" value="AB_hydrolase_fold"/>
</dbReference>
<dbReference type="Pfam" id="PF07859">
    <property type="entry name" value="Abhydrolase_3"/>
    <property type="match status" value="1"/>
</dbReference>
<evidence type="ECO:0000259" key="4">
    <source>
        <dbReference type="Pfam" id="PF07859"/>
    </source>
</evidence>
<sequence>MFDEEVAAVIQSLDAGFPRVEEMTGAEARAAIAARRQPPTNLDAVAKTEDREIPGPGGAIPVRLYFPHHDADEPLPVVVFCHGGGFVFCDIESHDGFCRDLSARTEAVVISVDYRLAPEHKAPAAAQDAYAALTWAAEHARELGGDPDRLVIAGDSAGGNLAAGACLVARDTGGPEVAAQVLIYPALDPACDTASYRDYGTGYGNTKAAMQWYWRQYLPEDGQIEPRYQVEPLAADTFRDLPPAIVVTAGLDPLSDEGRAYATALARDGVPVTHRHYPGLFHGFLTIMPLQAGRSARDLLWHDLRAATKRGTS</sequence>
<accession>A0ABT4US85</accession>
<dbReference type="PANTHER" id="PTHR48081">
    <property type="entry name" value="AB HYDROLASE SUPERFAMILY PROTEIN C4A8.06C"/>
    <property type="match status" value="1"/>
</dbReference>
<dbReference type="SUPFAM" id="SSF53474">
    <property type="entry name" value="alpha/beta-Hydrolases"/>
    <property type="match status" value="1"/>
</dbReference>
<evidence type="ECO:0000256" key="2">
    <source>
        <dbReference type="ARBA" id="ARBA00022801"/>
    </source>
</evidence>
<gene>
    <name evidence="5" type="ORF">OU415_03875</name>
</gene>
<dbReference type="InterPro" id="IPR050300">
    <property type="entry name" value="GDXG_lipolytic_enzyme"/>
</dbReference>
<dbReference type="EMBL" id="JAQGLA010000004">
    <property type="protein sequence ID" value="MDA3624563.1"/>
    <property type="molecule type" value="Genomic_DNA"/>
</dbReference>
<evidence type="ECO:0000256" key="3">
    <source>
        <dbReference type="PROSITE-ProRule" id="PRU10038"/>
    </source>
</evidence>
<evidence type="ECO:0000313" key="5">
    <source>
        <dbReference type="EMBL" id="MDA3624563.1"/>
    </source>
</evidence>
<protein>
    <submittedName>
        <fullName evidence="5">Alpha/beta hydrolase</fullName>
    </submittedName>
</protein>
<dbReference type="Gene3D" id="3.40.50.1820">
    <property type="entry name" value="alpha/beta hydrolase"/>
    <property type="match status" value="1"/>
</dbReference>
<dbReference type="GO" id="GO:0016787">
    <property type="term" value="F:hydrolase activity"/>
    <property type="evidence" value="ECO:0007669"/>
    <property type="project" value="UniProtKB-KW"/>
</dbReference>
<evidence type="ECO:0000313" key="6">
    <source>
        <dbReference type="Proteomes" id="UP001210380"/>
    </source>
</evidence>
<dbReference type="PROSITE" id="PS01174">
    <property type="entry name" value="LIPASE_GDXG_SER"/>
    <property type="match status" value="1"/>
</dbReference>
<keyword evidence="6" id="KW-1185">Reference proteome</keyword>
<dbReference type="Proteomes" id="UP001210380">
    <property type="component" value="Unassembled WGS sequence"/>
</dbReference>
<name>A0ABT4US85_9PSEU</name>
<dbReference type="InterPro" id="IPR013094">
    <property type="entry name" value="AB_hydrolase_3"/>
</dbReference>
<keyword evidence="2 5" id="KW-0378">Hydrolase</keyword>
<feature type="domain" description="Alpha/beta hydrolase fold-3" evidence="4">
    <location>
        <begin position="78"/>
        <end position="285"/>
    </location>
</feature>
<comment type="similarity">
    <text evidence="1">Belongs to the 'GDXG' lipolytic enzyme family.</text>
</comment>
<proteinExistence type="inferred from homology"/>
<comment type="caution">
    <text evidence="5">The sequence shown here is derived from an EMBL/GenBank/DDBJ whole genome shotgun (WGS) entry which is preliminary data.</text>
</comment>
<dbReference type="InterPro" id="IPR033140">
    <property type="entry name" value="Lipase_GDXG_put_SER_AS"/>
</dbReference>
<reference evidence="5 6" key="1">
    <citation type="submission" date="2022-11" db="EMBL/GenBank/DDBJ databases">
        <title>Draft genome sequence of Saccharopolyspora sp. WRP15-2 isolated from rhizosphere soils of wild rice in Thailand.</title>
        <authorList>
            <person name="Duangmal K."/>
            <person name="Kammanee S."/>
            <person name="Muangham S."/>
        </authorList>
    </citation>
    <scope>NUCLEOTIDE SEQUENCE [LARGE SCALE GENOMIC DNA]</scope>
    <source>
        <strain evidence="5 6">WRP15-2</strain>
    </source>
</reference>
<dbReference type="PANTHER" id="PTHR48081:SF8">
    <property type="entry name" value="ALPHA_BETA HYDROLASE FOLD-3 DOMAIN-CONTAINING PROTEIN-RELATED"/>
    <property type="match status" value="1"/>
</dbReference>
<feature type="active site" evidence="3">
    <location>
        <position position="156"/>
    </location>
</feature>
<evidence type="ECO:0000256" key="1">
    <source>
        <dbReference type="ARBA" id="ARBA00010515"/>
    </source>
</evidence>
<organism evidence="5 6">
    <name type="scientific">Saccharopolyspora oryzae</name>
    <dbReference type="NCBI Taxonomy" id="2997343"/>
    <lineage>
        <taxon>Bacteria</taxon>
        <taxon>Bacillati</taxon>
        <taxon>Actinomycetota</taxon>
        <taxon>Actinomycetes</taxon>
        <taxon>Pseudonocardiales</taxon>
        <taxon>Pseudonocardiaceae</taxon>
        <taxon>Saccharopolyspora</taxon>
    </lineage>
</organism>